<protein>
    <submittedName>
        <fullName evidence="1">Uncharacterized protein</fullName>
    </submittedName>
</protein>
<dbReference type="EMBL" id="CAMTCP010000267">
    <property type="protein sequence ID" value="CAI3668361.1"/>
    <property type="molecule type" value="Genomic_DNA"/>
</dbReference>
<dbReference type="Proteomes" id="UP000789738">
    <property type="component" value="Unassembled WGS sequence"/>
</dbReference>
<evidence type="ECO:0000313" key="2">
    <source>
        <dbReference type="EMBL" id="CAI3668361.1"/>
    </source>
</evidence>
<comment type="caution">
    <text evidence="1">The sequence shown here is derived from an EMBL/GenBank/DDBJ whole genome shotgun (WGS) entry which is preliminary data.</text>
</comment>
<reference evidence="2" key="2">
    <citation type="submission" date="2022-10" db="EMBL/GenBank/DDBJ databases">
        <authorList>
            <person name="Aires J."/>
            <person name="Mesa V."/>
        </authorList>
    </citation>
    <scope>NUCLEOTIDE SEQUENCE</scope>
    <source>
        <strain evidence="2">Clostridium neonatale JD116</strain>
    </source>
</reference>
<evidence type="ECO:0000313" key="3">
    <source>
        <dbReference type="Proteomes" id="UP000789738"/>
    </source>
</evidence>
<reference evidence="1" key="1">
    <citation type="submission" date="2021-10" db="EMBL/GenBank/DDBJ databases">
        <authorList>
            <person name="Mesa V."/>
        </authorList>
    </citation>
    <scope>NUCLEOTIDE SEQUENCE</scope>
    <source>
        <strain evidence="1">CC3_PB</strain>
    </source>
</reference>
<dbReference type="RefSeq" id="WP_210886361.1">
    <property type="nucleotide sequence ID" value="NZ_CAKJVE010000004.1"/>
</dbReference>
<sequence length="62" mass="7505">MNRKCKCGSYLAPYVNMNEFAECMDCHKAYILKDGEYKQVSKMQFHTEFRKKLIERQKSNKY</sequence>
<accession>A0AA86MJ59</accession>
<organism evidence="1 3">
    <name type="scientific">Clostridium neonatale</name>
    <dbReference type="NCBI Taxonomy" id="137838"/>
    <lineage>
        <taxon>Bacteria</taxon>
        <taxon>Bacillati</taxon>
        <taxon>Bacillota</taxon>
        <taxon>Clostridia</taxon>
        <taxon>Eubacteriales</taxon>
        <taxon>Clostridiaceae</taxon>
        <taxon>Clostridium</taxon>
    </lineage>
</organism>
<dbReference type="Proteomes" id="UP001189143">
    <property type="component" value="Unassembled WGS sequence"/>
</dbReference>
<proteinExistence type="predicted"/>
<gene>
    <name evidence="2" type="ORF">CNEO2_670007</name>
    <name evidence="1" type="ORF">CNEO_41826</name>
</gene>
<evidence type="ECO:0000313" key="1">
    <source>
        <dbReference type="EMBL" id="CAG9705384.1"/>
    </source>
</evidence>
<name>A0AA86MJ59_9CLOT</name>
<dbReference type="AlphaFoldDB" id="A0AA86MJ59"/>
<dbReference type="EMBL" id="CAKJVE010000004">
    <property type="protein sequence ID" value="CAG9705384.1"/>
    <property type="molecule type" value="Genomic_DNA"/>
</dbReference>